<gene>
    <name evidence="3" type="ORF">HPB48_003004</name>
</gene>
<keyword evidence="1" id="KW-0175">Coiled coil</keyword>
<dbReference type="Proteomes" id="UP000821853">
    <property type="component" value="Chromosome 1"/>
</dbReference>
<accession>A0A9J6F750</accession>
<evidence type="ECO:0000313" key="4">
    <source>
        <dbReference type="Proteomes" id="UP000821853"/>
    </source>
</evidence>
<keyword evidence="4" id="KW-1185">Reference proteome</keyword>
<dbReference type="EMBL" id="JABSTR010000001">
    <property type="protein sequence ID" value="KAH9361142.1"/>
    <property type="molecule type" value="Genomic_DNA"/>
</dbReference>
<proteinExistence type="predicted"/>
<sequence>MENEDSGGDGHARIAALMASVMQLEAEAQEAKYEADAAEDRMVRMNGVIAACRRRRLFVIKTGKTVLGAPPQTKDGLSARFPNWMTRRSRPTSECRAPRSASLRKRAEAL</sequence>
<reference evidence="3 4" key="1">
    <citation type="journal article" date="2020" name="Cell">
        <title>Large-Scale Comparative Analyses of Tick Genomes Elucidate Their Genetic Diversity and Vector Capacities.</title>
        <authorList>
            <consortium name="Tick Genome and Microbiome Consortium (TIGMIC)"/>
            <person name="Jia N."/>
            <person name="Wang J."/>
            <person name="Shi W."/>
            <person name="Du L."/>
            <person name="Sun Y."/>
            <person name="Zhan W."/>
            <person name="Jiang J.F."/>
            <person name="Wang Q."/>
            <person name="Zhang B."/>
            <person name="Ji P."/>
            <person name="Bell-Sakyi L."/>
            <person name="Cui X.M."/>
            <person name="Yuan T.T."/>
            <person name="Jiang B.G."/>
            <person name="Yang W.F."/>
            <person name="Lam T.T."/>
            <person name="Chang Q.C."/>
            <person name="Ding S.J."/>
            <person name="Wang X.J."/>
            <person name="Zhu J.G."/>
            <person name="Ruan X.D."/>
            <person name="Zhao L."/>
            <person name="Wei J.T."/>
            <person name="Ye R.Z."/>
            <person name="Que T.C."/>
            <person name="Du C.H."/>
            <person name="Zhou Y.H."/>
            <person name="Cheng J.X."/>
            <person name="Dai P.F."/>
            <person name="Guo W.B."/>
            <person name="Han X.H."/>
            <person name="Huang E.J."/>
            <person name="Li L.F."/>
            <person name="Wei W."/>
            <person name="Gao Y.C."/>
            <person name="Liu J.Z."/>
            <person name="Shao H.Z."/>
            <person name="Wang X."/>
            <person name="Wang C.C."/>
            <person name="Yang T.C."/>
            <person name="Huo Q.B."/>
            <person name="Li W."/>
            <person name="Chen H.Y."/>
            <person name="Chen S.E."/>
            <person name="Zhou L.G."/>
            <person name="Ni X.B."/>
            <person name="Tian J.H."/>
            <person name="Sheng Y."/>
            <person name="Liu T."/>
            <person name="Pan Y.S."/>
            <person name="Xia L.Y."/>
            <person name="Li J."/>
            <person name="Zhao F."/>
            <person name="Cao W.C."/>
        </authorList>
    </citation>
    <scope>NUCLEOTIDE SEQUENCE [LARGE SCALE GENOMIC DNA]</scope>
    <source>
        <strain evidence="3">HaeL-2018</strain>
    </source>
</reference>
<comment type="caution">
    <text evidence="3">The sequence shown here is derived from an EMBL/GenBank/DDBJ whole genome shotgun (WGS) entry which is preliminary data.</text>
</comment>
<evidence type="ECO:0000256" key="1">
    <source>
        <dbReference type="SAM" id="Coils"/>
    </source>
</evidence>
<feature type="region of interest" description="Disordered" evidence="2">
    <location>
        <begin position="87"/>
        <end position="110"/>
    </location>
</feature>
<feature type="coiled-coil region" evidence="1">
    <location>
        <begin position="14"/>
        <end position="41"/>
    </location>
</feature>
<organism evidence="3 4">
    <name type="scientific">Haemaphysalis longicornis</name>
    <name type="common">Bush tick</name>
    <dbReference type="NCBI Taxonomy" id="44386"/>
    <lineage>
        <taxon>Eukaryota</taxon>
        <taxon>Metazoa</taxon>
        <taxon>Ecdysozoa</taxon>
        <taxon>Arthropoda</taxon>
        <taxon>Chelicerata</taxon>
        <taxon>Arachnida</taxon>
        <taxon>Acari</taxon>
        <taxon>Parasitiformes</taxon>
        <taxon>Ixodida</taxon>
        <taxon>Ixodoidea</taxon>
        <taxon>Ixodidae</taxon>
        <taxon>Haemaphysalinae</taxon>
        <taxon>Haemaphysalis</taxon>
    </lineage>
</organism>
<protein>
    <submittedName>
        <fullName evidence="3">Uncharacterized protein</fullName>
    </submittedName>
</protein>
<evidence type="ECO:0000256" key="2">
    <source>
        <dbReference type="SAM" id="MobiDB-lite"/>
    </source>
</evidence>
<dbReference type="VEuPathDB" id="VectorBase:HLOH_044940"/>
<name>A0A9J6F750_HAELO</name>
<dbReference type="AlphaFoldDB" id="A0A9J6F750"/>
<evidence type="ECO:0000313" key="3">
    <source>
        <dbReference type="EMBL" id="KAH9361142.1"/>
    </source>
</evidence>